<name>A0A1U7WVR7_NICSY</name>
<organism evidence="2 3">
    <name type="scientific">Nicotiana sylvestris</name>
    <name type="common">Wood tobacco</name>
    <name type="synonym">South American tobacco</name>
    <dbReference type="NCBI Taxonomy" id="4096"/>
    <lineage>
        <taxon>Eukaryota</taxon>
        <taxon>Viridiplantae</taxon>
        <taxon>Streptophyta</taxon>
        <taxon>Embryophyta</taxon>
        <taxon>Tracheophyta</taxon>
        <taxon>Spermatophyta</taxon>
        <taxon>Magnoliopsida</taxon>
        <taxon>eudicotyledons</taxon>
        <taxon>Gunneridae</taxon>
        <taxon>Pentapetalae</taxon>
        <taxon>asterids</taxon>
        <taxon>lamiids</taxon>
        <taxon>Solanales</taxon>
        <taxon>Solanaceae</taxon>
        <taxon>Nicotianoideae</taxon>
        <taxon>Nicotianeae</taxon>
        <taxon>Nicotiana</taxon>
    </lineage>
</organism>
<dbReference type="RefSeq" id="XP_009783987.1">
    <property type="nucleotide sequence ID" value="XM_009785685.1"/>
</dbReference>
<proteinExistence type="predicted"/>
<reference evidence="3" key="2">
    <citation type="submission" date="2025-08" db="UniProtKB">
        <authorList>
            <consortium name="RefSeq"/>
        </authorList>
    </citation>
    <scope>IDENTIFICATION</scope>
    <source>
        <tissue evidence="3">Leaf</tissue>
    </source>
</reference>
<dbReference type="PANTHER" id="PTHR48475:SF1">
    <property type="entry name" value="RNASE H TYPE-1 DOMAIN-CONTAINING PROTEIN"/>
    <property type="match status" value="1"/>
</dbReference>
<dbReference type="GeneID" id="104232470"/>
<sequence length="205" mass="23509">MEQALSFALLGYSTTMRTSIGAKPYVLVYGTKVVIPAEVEMPSLRIIQEAKLDDVEWRRVRQEQHMFIDKKRMDVVFHGQLYQNKMTNAFNRKVKPRRFTPGQLMSKNIFPYQEQEKGMFTPNWKGPYVVHITLLGEAVIIAEMDGKKVVGRIGSGLKKLKLLIFYHNRTCGWGPQVQSRKSSDSIAEAERRRASRDRRSGTTSG</sequence>
<dbReference type="Proteomes" id="UP000189701">
    <property type="component" value="Unplaced"/>
</dbReference>
<dbReference type="eggNOG" id="KOG0017">
    <property type="taxonomic scope" value="Eukaryota"/>
</dbReference>
<protein>
    <submittedName>
        <fullName evidence="3">Uncharacterized protein LOC104232470</fullName>
    </submittedName>
</protein>
<dbReference type="PANTHER" id="PTHR48475">
    <property type="entry name" value="RIBONUCLEASE H"/>
    <property type="match status" value="1"/>
</dbReference>
<gene>
    <name evidence="3" type="primary">LOC104232470</name>
</gene>
<feature type="region of interest" description="Disordered" evidence="1">
    <location>
        <begin position="175"/>
        <end position="205"/>
    </location>
</feature>
<feature type="compositionally biased region" description="Basic and acidic residues" evidence="1">
    <location>
        <begin position="188"/>
        <end position="205"/>
    </location>
</feature>
<reference evidence="2" key="1">
    <citation type="journal article" date="2013" name="Genome Biol.">
        <title>Reference genomes and transcriptomes of Nicotiana sylvestris and Nicotiana tomentosiformis.</title>
        <authorList>
            <person name="Sierro N."/>
            <person name="Battey J.N."/>
            <person name="Ouadi S."/>
            <person name="Bovet L."/>
            <person name="Goepfert S."/>
            <person name="Bakaher N."/>
            <person name="Peitsch M.C."/>
            <person name="Ivanov N.V."/>
        </authorList>
    </citation>
    <scope>NUCLEOTIDE SEQUENCE [LARGE SCALE GENOMIC DNA]</scope>
</reference>
<accession>A0A1U7WVR7</accession>
<evidence type="ECO:0000313" key="3">
    <source>
        <dbReference type="RefSeq" id="XP_009783987.1"/>
    </source>
</evidence>
<evidence type="ECO:0000256" key="1">
    <source>
        <dbReference type="SAM" id="MobiDB-lite"/>
    </source>
</evidence>
<keyword evidence="2" id="KW-1185">Reference proteome</keyword>
<evidence type="ECO:0000313" key="2">
    <source>
        <dbReference type="Proteomes" id="UP000189701"/>
    </source>
</evidence>
<dbReference type="KEGG" id="nsy:104232470"/>
<dbReference type="AlphaFoldDB" id="A0A1U7WVR7"/>